<protein>
    <submittedName>
        <fullName evidence="1">Uncharacterized protein</fullName>
    </submittedName>
</protein>
<evidence type="ECO:0000313" key="1">
    <source>
        <dbReference type="EMBL" id="CAN0180590.1"/>
    </source>
</evidence>
<gene>
    <name evidence="1" type="ORF">MRATA1EN22A_LOCUS13246</name>
</gene>
<proteinExistence type="predicted"/>
<dbReference type="Proteomes" id="UP001162501">
    <property type="component" value="Chromosome 23"/>
</dbReference>
<accession>A0AC59Z2U3</accession>
<organism evidence="1 2">
    <name type="scientific">Rangifer tarandus platyrhynchus</name>
    <name type="common">Svalbard reindeer</name>
    <dbReference type="NCBI Taxonomy" id="3082113"/>
    <lineage>
        <taxon>Eukaryota</taxon>
        <taxon>Metazoa</taxon>
        <taxon>Chordata</taxon>
        <taxon>Craniata</taxon>
        <taxon>Vertebrata</taxon>
        <taxon>Euteleostomi</taxon>
        <taxon>Mammalia</taxon>
        <taxon>Eutheria</taxon>
        <taxon>Laurasiatheria</taxon>
        <taxon>Artiodactyla</taxon>
        <taxon>Ruminantia</taxon>
        <taxon>Pecora</taxon>
        <taxon>Cervidae</taxon>
        <taxon>Odocoileinae</taxon>
        <taxon>Rangifer</taxon>
    </lineage>
</organism>
<reference evidence="1" key="1">
    <citation type="submission" date="2023-05" db="EMBL/GenBank/DDBJ databases">
        <authorList>
            <consortium name="ELIXIR-Norway"/>
        </authorList>
    </citation>
    <scope>NUCLEOTIDE SEQUENCE</scope>
</reference>
<reference evidence="1" key="2">
    <citation type="submission" date="2025-03" db="EMBL/GenBank/DDBJ databases">
        <authorList>
            <consortium name="ELIXIR-Norway"/>
            <consortium name="Elixir Norway"/>
        </authorList>
    </citation>
    <scope>NUCLEOTIDE SEQUENCE</scope>
</reference>
<name>A0AC59Z2U3_RANTA</name>
<evidence type="ECO:0000313" key="2">
    <source>
        <dbReference type="Proteomes" id="UP001162501"/>
    </source>
</evidence>
<dbReference type="EMBL" id="OX596107">
    <property type="protein sequence ID" value="CAN0180590.1"/>
    <property type="molecule type" value="Genomic_DNA"/>
</dbReference>
<sequence length="89" mass="9790">MARDAQSKTREARGWRPGRGGTSADRPIPAPLFVLLSSFQSPEPRADPWGGDRTRSTRPPAAEQAEPGHVSRWPRSGFARQLFPNLADP</sequence>